<reference evidence="1" key="1">
    <citation type="submission" date="2016-07" db="EMBL/GenBank/DDBJ databases">
        <title>Microvirga ossetica sp. nov. a new species of rhizobia isolated from root nodules of the legume species Vicia alpestris Steven originated from North Ossetia region in the Caucasus.</title>
        <authorList>
            <person name="Safronova V.I."/>
            <person name="Kuznetsova I.G."/>
            <person name="Sazanova A.L."/>
            <person name="Belimov A."/>
            <person name="Andronov E."/>
            <person name="Osledkin Y.S."/>
            <person name="Onishchuk O.P."/>
            <person name="Kurchak O.N."/>
            <person name="Shaposhnikov A.I."/>
            <person name="Willems A."/>
            <person name="Tikhonovich I.A."/>
        </authorList>
    </citation>
    <scope>NUCLEOTIDE SEQUENCE [LARGE SCALE GENOMIC DNA]</scope>
    <source>
        <strain evidence="1">V5/3M</strain>
        <plasmid evidence="1">unnamed3</plasmid>
    </source>
</reference>
<protein>
    <submittedName>
        <fullName evidence="1">Uncharacterized protein</fullName>
    </submittedName>
</protein>
<dbReference type="RefSeq" id="WP_099514572.1">
    <property type="nucleotide sequence ID" value="NZ_CP016618.1"/>
</dbReference>
<geneLocation type="plasmid" evidence="1">
    <name>unnamed3</name>
</geneLocation>
<name>A0A1B2EUE1_9HYPH</name>
<accession>A0A1B2EUE1</accession>
<evidence type="ECO:0000313" key="1">
    <source>
        <dbReference type="EMBL" id="ANY83580.1"/>
    </source>
</evidence>
<dbReference type="AlphaFoldDB" id="A0A1B2EUE1"/>
<dbReference type="EMBL" id="CP016618">
    <property type="protein sequence ID" value="ANY83580.1"/>
    <property type="molecule type" value="Genomic_DNA"/>
</dbReference>
<dbReference type="KEGG" id="moc:BB934_35580"/>
<keyword evidence="1" id="KW-0614">Plasmid</keyword>
<sequence length="114" mass="13289">MVTQPICLADLVSLAELGEAFTALERARRHRRIARNRVMTIREALDHVLDEAFRRQSFAPLEHLFRREEMALEDYDETVWQMARAEQRWGAVLLALAQECDLMRAGPPTDRRVN</sequence>
<proteinExistence type="predicted"/>
<organism evidence="1">
    <name type="scientific">Microvirga ossetica</name>
    <dbReference type="NCBI Taxonomy" id="1882682"/>
    <lineage>
        <taxon>Bacteria</taxon>
        <taxon>Pseudomonadati</taxon>
        <taxon>Pseudomonadota</taxon>
        <taxon>Alphaproteobacteria</taxon>
        <taxon>Hyphomicrobiales</taxon>
        <taxon>Methylobacteriaceae</taxon>
        <taxon>Microvirga</taxon>
    </lineage>
</organism>
<gene>
    <name evidence="1" type="ORF">BB934_35580</name>
</gene>